<name>U2R4T7_LEIAQ</name>
<feature type="compositionally biased region" description="Polar residues" evidence="1">
    <location>
        <begin position="80"/>
        <end position="91"/>
    </location>
</feature>
<dbReference type="HOGENOM" id="CLU_027258_0_0_11"/>
<feature type="region of interest" description="Disordered" evidence="1">
    <location>
        <begin position="80"/>
        <end position="131"/>
    </location>
</feature>
<comment type="caution">
    <text evidence="3">The sequence shown here is derived from an EMBL/GenBank/DDBJ whole genome shotgun (WGS) entry which is preliminary data.</text>
</comment>
<accession>U2R4T7</accession>
<keyword evidence="2" id="KW-0812">Transmembrane</keyword>
<feature type="compositionally biased region" description="Polar residues" evidence="1">
    <location>
        <begin position="118"/>
        <end position="127"/>
    </location>
</feature>
<reference evidence="3 4" key="1">
    <citation type="submission" date="2013-08" db="EMBL/GenBank/DDBJ databases">
        <authorList>
            <person name="Weinstock G."/>
            <person name="Sodergren E."/>
            <person name="Wylie T."/>
            <person name="Fulton L."/>
            <person name="Fulton R."/>
            <person name="Fronick C."/>
            <person name="O'Laughlin M."/>
            <person name="Godfrey J."/>
            <person name="Miner T."/>
            <person name="Herter B."/>
            <person name="Appelbaum E."/>
            <person name="Cordes M."/>
            <person name="Lek S."/>
            <person name="Wollam A."/>
            <person name="Pepin K.H."/>
            <person name="Palsikar V.B."/>
            <person name="Mitreva M."/>
            <person name="Wilson R.K."/>
        </authorList>
    </citation>
    <scope>NUCLEOTIDE SEQUENCE [LARGE SCALE GENOMIC DNA]</scope>
    <source>
        <strain evidence="3 4">ATCC 14665</strain>
    </source>
</reference>
<dbReference type="EMBL" id="AWVQ01000484">
    <property type="protein sequence ID" value="ERK70275.1"/>
    <property type="molecule type" value="Genomic_DNA"/>
</dbReference>
<protein>
    <submittedName>
        <fullName evidence="3">Uncharacterized protein</fullName>
    </submittedName>
</protein>
<dbReference type="Proteomes" id="UP000016605">
    <property type="component" value="Unassembled WGS sequence"/>
</dbReference>
<keyword evidence="2" id="KW-1133">Transmembrane helix</keyword>
<feature type="transmembrane region" description="Helical" evidence="2">
    <location>
        <begin position="18"/>
        <end position="40"/>
    </location>
</feature>
<evidence type="ECO:0000313" key="4">
    <source>
        <dbReference type="Proteomes" id="UP000016605"/>
    </source>
</evidence>
<dbReference type="InterPro" id="IPR043777">
    <property type="entry name" value="DUF5719"/>
</dbReference>
<dbReference type="PATRIC" id="fig|1358026.3.peg.2844"/>
<proteinExistence type="predicted"/>
<sequence length="480" mass="47154">MEATVADKRGLARIGARALGGIVGAGVAVVAIAGATLLPLPDFAIGAPSKTVRPVAADQQRVCPGPVLALAADAGSATQASPIGQASSSYGTDGPDVQVRGLKPDSDADSSSDAPQALTVSTPQGASTPPLFAGAQVQTVTSDDLAGLAAAACAEPAADIWLVAGATSLGQTSLVLLANPTSVDATVSLSIYTETGVVSAPGATGITVPAGGQKVIPLAGLAPAAAAPVVHVQTTGGEVVATMQQSFEQGIQPQGVELTGGTGAPSRQQIISGMTIVNLAAVTAAESGENVGVEFPALRIFVPGSTDADVTVGVVGEEGTAAGTSHAQTVKAGNVAEIPLDDLKDGSYTVTVNSSVPVVAAARTTRIGASKRDFSWFVSSSPLNDTLLAAVPNGPGGALHFANAGEEDRTVTITPAGGKATTLVVPAEGSAHVPVTATRYTIDGAEGLRASVSFGADGASSTFALAPPGPLAAPIEVYPR</sequence>
<evidence type="ECO:0000313" key="3">
    <source>
        <dbReference type="EMBL" id="ERK70275.1"/>
    </source>
</evidence>
<evidence type="ECO:0000256" key="1">
    <source>
        <dbReference type="SAM" id="MobiDB-lite"/>
    </source>
</evidence>
<dbReference type="InterPro" id="IPR036698">
    <property type="entry name" value="TM1070-like_sf"/>
</dbReference>
<evidence type="ECO:0000256" key="2">
    <source>
        <dbReference type="SAM" id="Phobius"/>
    </source>
</evidence>
<organism evidence="3 4">
    <name type="scientific">Leifsonia aquatica ATCC 14665</name>
    <dbReference type="NCBI Taxonomy" id="1358026"/>
    <lineage>
        <taxon>Bacteria</taxon>
        <taxon>Bacillati</taxon>
        <taxon>Actinomycetota</taxon>
        <taxon>Actinomycetes</taxon>
        <taxon>Micrococcales</taxon>
        <taxon>Microbacteriaceae</taxon>
        <taxon>Leifsonia</taxon>
    </lineage>
</organism>
<dbReference type="AlphaFoldDB" id="U2R4T7"/>
<keyword evidence="2" id="KW-0472">Membrane</keyword>
<dbReference type="Pfam" id="PF18986">
    <property type="entry name" value="DUF5719"/>
    <property type="match status" value="1"/>
</dbReference>
<gene>
    <name evidence="3" type="ORF">N136_03379</name>
</gene>
<dbReference type="Gene3D" id="2.60.290.11">
    <property type="entry name" value="TM1070-like"/>
    <property type="match status" value="1"/>
</dbReference>